<dbReference type="OrthoDB" id="338143at2"/>
<dbReference type="InterPro" id="IPR024516">
    <property type="entry name" value="Mce_C"/>
</dbReference>
<dbReference type="InterPro" id="IPR052336">
    <property type="entry name" value="MlaD_Phospholipid_Transporter"/>
</dbReference>
<keyword evidence="4" id="KW-1185">Reference proteome</keyword>
<reference evidence="3 4" key="1">
    <citation type="submission" date="2018-11" db="EMBL/GenBank/DDBJ databases">
        <authorList>
            <person name="Li F."/>
        </authorList>
    </citation>
    <scope>NUCLEOTIDE SEQUENCE [LARGE SCALE GENOMIC DNA]</scope>
    <source>
        <strain evidence="3 4">KIS18-7</strain>
    </source>
</reference>
<dbReference type="Pfam" id="PF02470">
    <property type="entry name" value="MlaD"/>
    <property type="match status" value="1"/>
</dbReference>
<dbReference type="PANTHER" id="PTHR33371:SF17">
    <property type="entry name" value="MCE-FAMILY PROTEIN MCE1B"/>
    <property type="match status" value="1"/>
</dbReference>
<dbReference type="NCBIfam" id="TIGR00996">
    <property type="entry name" value="Mtu_fam_mce"/>
    <property type="match status" value="1"/>
</dbReference>
<dbReference type="GO" id="GO:0005576">
    <property type="term" value="C:extracellular region"/>
    <property type="evidence" value="ECO:0007669"/>
    <property type="project" value="TreeGrafter"/>
</dbReference>
<gene>
    <name evidence="3" type="ORF">EFL95_04660</name>
</gene>
<accession>A0A3N0DRY6</accession>
<evidence type="ECO:0000313" key="3">
    <source>
        <dbReference type="EMBL" id="RNL78394.1"/>
    </source>
</evidence>
<dbReference type="InterPro" id="IPR005693">
    <property type="entry name" value="Mce"/>
</dbReference>
<dbReference type="AlphaFoldDB" id="A0A3N0DRY6"/>
<dbReference type="InterPro" id="IPR003399">
    <property type="entry name" value="Mce/MlaD"/>
</dbReference>
<feature type="domain" description="Mce/MlaD" evidence="1">
    <location>
        <begin position="44"/>
        <end position="118"/>
    </location>
</feature>
<dbReference type="Proteomes" id="UP000277094">
    <property type="component" value="Unassembled WGS sequence"/>
</dbReference>
<name>A0A3N0DRY6_9ACTN</name>
<comment type="caution">
    <text evidence="3">The sequence shown here is derived from an EMBL/GenBank/DDBJ whole genome shotgun (WGS) entry which is preliminary data.</text>
</comment>
<organism evidence="3 4">
    <name type="scientific">Nocardioides marmorisolisilvae</name>
    <dbReference type="NCBI Taxonomy" id="1542737"/>
    <lineage>
        <taxon>Bacteria</taxon>
        <taxon>Bacillati</taxon>
        <taxon>Actinomycetota</taxon>
        <taxon>Actinomycetes</taxon>
        <taxon>Propionibacteriales</taxon>
        <taxon>Nocardioidaceae</taxon>
        <taxon>Nocardioides</taxon>
    </lineage>
</organism>
<proteinExistence type="predicted"/>
<evidence type="ECO:0000259" key="2">
    <source>
        <dbReference type="Pfam" id="PF11887"/>
    </source>
</evidence>
<dbReference type="PANTHER" id="PTHR33371">
    <property type="entry name" value="INTERMEMBRANE PHOSPHOLIPID TRANSPORT SYSTEM BINDING PROTEIN MLAD-RELATED"/>
    <property type="match status" value="1"/>
</dbReference>
<dbReference type="GO" id="GO:0051701">
    <property type="term" value="P:biological process involved in interaction with host"/>
    <property type="evidence" value="ECO:0007669"/>
    <property type="project" value="TreeGrafter"/>
</dbReference>
<dbReference type="Pfam" id="PF11887">
    <property type="entry name" value="Mce4_CUP1"/>
    <property type="match status" value="1"/>
</dbReference>
<dbReference type="EMBL" id="RJSG01000002">
    <property type="protein sequence ID" value="RNL78394.1"/>
    <property type="molecule type" value="Genomic_DNA"/>
</dbReference>
<sequence length="353" mass="37287">MSTAMPSTRGAAIRLGIFAVVALVVTVTIAATIRPFGSHTATTGYRAVFTSASRLVPGDDVRVAGVAVGKVTGVSVTPDAKAEVSFTVAKDLPLLTTSRAEIRYLDLAGNRYLAVTEGDGGPQQSPRRVIGTDRTQPALDLDDLLDGFKPLLVALSPSDVNKLTLDIVRTLQGDGSTVQHLIAKTASLTTGLAERDQLINDVVQNLNGAVGSIADHHTQLEELIGQLRQLAGGLASQRTDVGAAIGHIDELTRLSTTLLARGRPSIKADIAALQAVMETLSSPTGHAEIDHALNHLPDKLRRLTATAAYGSWFNYYVCGVRIHLATGVPATDNWLTAALEQVHVVDTAKRCQS</sequence>
<protein>
    <submittedName>
        <fullName evidence="3">MCE family protein</fullName>
    </submittedName>
</protein>
<evidence type="ECO:0000259" key="1">
    <source>
        <dbReference type="Pfam" id="PF02470"/>
    </source>
</evidence>
<evidence type="ECO:0000313" key="4">
    <source>
        <dbReference type="Proteomes" id="UP000277094"/>
    </source>
</evidence>
<feature type="domain" description="Mammalian cell entry C-terminal" evidence="2">
    <location>
        <begin position="126"/>
        <end position="322"/>
    </location>
</feature>